<dbReference type="STRING" id="33114.A0A2G2VSI9"/>
<evidence type="ECO:0000256" key="1">
    <source>
        <dbReference type="SAM" id="MobiDB-lite"/>
    </source>
</evidence>
<name>A0A2G2VSI9_CAPBA</name>
<organism evidence="2 3">
    <name type="scientific">Capsicum baccatum</name>
    <name type="common">Peruvian pepper</name>
    <dbReference type="NCBI Taxonomy" id="33114"/>
    <lineage>
        <taxon>Eukaryota</taxon>
        <taxon>Viridiplantae</taxon>
        <taxon>Streptophyta</taxon>
        <taxon>Embryophyta</taxon>
        <taxon>Tracheophyta</taxon>
        <taxon>Spermatophyta</taxon>
        <taxon>Magnoliopsida</taxon>
        <taxon>eudicotyledons</taxon>
        <taxon>Gunneridae</taxon>
        <taxon>Pentapetalae</taxon>
        <taxon>asterids</taxon>
        <taxon>lamiids</taxon>
        <taxon>Solanales</taxon>
        <taxon>Solanaceae</taxon>
        <taxon>Solanoideae</taxon>
        <taxon>Capsiceae</taxon>
        <taxon>Capsicum</taxon>
    </lineage>
</organism>
<feature type="compositionally biased region" description="Polar residues" evidence="1">
    <location>
        <begin position="7"/>
        <end position="20"/>
    </location>
</feature>
<dbReference type="EMBL" id="MLFT02000010">
    <property type="protein sequence ID" value="PHT35947.1"/>
    <property type="molecule type" value="Genomic_DNA"/>
</dbReference>
<evidence type="ECO:0000313" key="3">
    <source>
        <dbReference type="Proteomes" id="UP000224567"/>
    </source>
</evidence>
<dbReference type="AlphaFoldDB" id="A0A2G2VSI9"/>
<evidence type="ECO:0000313" key="2">
    <source>
        <dbReference type="EMBL" id="PHT35947.1"/>
    </source>
</evidence>
<reference evidence="2 3" key="1">
    <citation type="journal article" date="2017" name="Genome Biol.">
        <title>New reference genome sequences of hot pepper reveal the massive evolution of plant disease-resistance genes by retroduplication.</title>
        <authorList>
            <person name="Kim S."/>
            <person name="Park J."/>
            <person name="Yeom S.I."/>
            <person name="Kim Y.M."/>
            <person name="Seo E."/>
            <person name="Kim K.T."/>
            <person name="Kim M.S."/>
            <person name="Lee J.M."/>
            <person name="Cheong K."/>
            <person name="Shin H.S."/>
            <person name="Kim S.B."/>
            <person name="Han K."/>
            <person name="Lee J."/>
            <person name="Park M."/>
            <person name="Lee H.A."/>
            <person name="Lee H.Y."/>
            <person name="Lee Y."/>
            <person name="Oh S."/>
            <person name="Lee J.H."/>
            <person name="Choi E."/>
            <person name="Choi E."/>
            <person name="Lee S.E."/>
            <person name="Jeon J."/>
            <person name="Kim H."/>
            <person name="Choi G."/>
            <person name="Song H."/>
            <person name="Lee J."/>
            <person name="Lee S.C."/>
            <person name="Kwon J.K."/>
            <person name="Lee H.Y."/>
            <person name="Koo N."/>
            <person name="Hong Y."/>
            <person name="Kim R.W."/>
            <person name="Kang W.H."/>
            <person name="Huh J.H."/>
            <person name="Kang B.C."/>
            <person name="Yang T.J."/>
            <person name="Lee Y.H."/>
            <person name="Bennetzen J.L."/>
            <person name="Choi D."/>
        </authorList>
    </citation>
    <scope>NUCLEOTIDE SEQUENCE [LARGE SCALE GENOMIC DNA]</scope>
    <source>
        <strain evidence="3">cv. PBC81</strain>
    </source>
</reference>
<gene>
    <name evidence="2" type="ORF">CQW23_23647</name>
</gene>
<proteinExistence type="predicted"/>
<sequence length="150" mass="16929">MFAEQYSRGSTSTEPQSLSLSHETHVLSSFAPNHYIDKSEEFDICVNRQFDIDEVEVIEDGLQTSTIDQEKLNKQTVGDYETTKENEIFGKSYLLNNLSFEHQSTSAQGLDSTEIISESMNTTLLCGVDASHPIAKEDEMYGEPISYSQW</sequence>
<protein>
    <submittedName>
        <fullName evidence="2">Uncharacterized protein</fullName>
    </submittedName>
</protein>
<dbReference type="OrthoDB" id="787154at2759"/>
<dbReference type="Proteomes" id="UP000224567">
    <property type="component" value="Unassembled WGS sequence"/>
</dbReference>
<reference evidence="3" key="2">
    <citation type="journal article" date="2017" name="J. Anim. Genet.">
        <title>Multiple reference genome sequences of hot pepper reveal the massive evolution of plant disease resistance genes by retroduplication.</title>
        <authorList>
            <person name="Kim S."/>
            <person name="Park J."/>
            <person name="Yeom S.-I."/>
            <person name="Kim Y.-M."/>
            <person name="Seo E."/>
            <person name="Kim K.-T."/>
            <person name="Kim M.-S."/>
            <person name="Lee J.M."/>
            <person name="Cheong K."/>
            <person name="Shin H.-S."/>
            <person name="Kim S.-B."/>
            <person name="Han K."/>
            <person name="Lee J."/>
            <person name="Park M."/>
            <person name="Lee H.-A."/>
            <person name="Lee H.-Y."/>
            <person name="Lee Y."/>
            <person name="Oh S."/>
            <person name="Lee J.H."/>
            <person name="Choi E."/>
            <person name="Choi E."/>
            <person name="Lee S.E."/>
            <person name="Jeon J."/>
            <person name="Kim H."/>
            <person name="Choi G."/>
            <person name="Song H."/>
            <person name="Lee J."/>
            <person name="Lee S.-C."/>
            <person name="Kwon J.-K."/>
            <person name="Lee H.-Y."/>
            <person name="Koo N."/>
            <person name="Hong Y."/>
            <person name="Kim R.W."/>
            <person name="Kang W.-H."/>
            <person name="Huh J.H."/>
            <person name="Kang B.-C."/>
            <person name="Yang T.-J."/>
            <person name="Lee Y.-H."/>
            <person name="Bennetzen J.L."/>
            <person name="Choi D."/>
        </authorList>
    </citation>
    <scope>NUCLEOTIDE SEQUENCE [LARGE SCALE GENOMIC DNA]</scope>
    <source>
        <strain evidence="3">cv. PBC81</strain>
    </source>
</reference>
<feature type="region of interest" description="Disordered" evidence="1">
    <location>
        <begin position="1"/>
        <end position="20"/>
    </location>
</feature>
<accession>A0A2G2VSI9</accession>
<comment type="caution">
    <text evidence="2">The sequence shown here is derived from an EMBL/GenBank/DDBJ whole genome shotgun (WGS) entry which is preliminary data.</text>
</comment>
<keyword evidence="3" id="KW-1185">Reference proteome</keyword>